<dbReference type="InterPro" id="IPR006626">
    <property type="entry name" value="PbH1"/>
</dbReference>
<organism evidence="3 4">
    <name type="scientific">Paenibacillus antri</name>
    <dbReference type="NCBI Taxonomy" id="2582848"/>
    <lineage>
        <taxon>Bacteria</taxon>
        <taxon>Bacillati</taxon>
        <taxon>Bacillota</taxon>
        <taxon>Bacilli</taxon>
        <taxon>Bacillales</taxon>
        <taxon>Paenibacillaceae</taxon>
        <taxon>Paenibacillus</taxon>
    </lineage>
</organism>
<feature type="signal peptide" evidence="1">
    <location>
        <begin position="1"/>
        <end position="23"/>
    </location>
</feature>
<accession>A0A5R9G9L0</accession>
<dbReference type="InterPro" id="IPR051465">
    <property type="entry name" value="Cell_Envelope_Struct_Comp"/>
</dbReference>
<evidence type="ECO:0000259" key="2">
    <source>
        <dbReference type="PROSITE" id="PS51272"/>
    </source>
</evidence>
<dbReference type="PANTHER" id="PTHR43308">
    <property type="entry name" value="OUTER MEMBRANE PROTEIN ALPHA-RELATED"/>
    <property type="match status" value="1"/>
</dbReference>
<name>A0A5R9G9L0_9BACL</name>
<dbReference type="SUPFAM" id="SSF51126">
    <property type="entry name" value="Pectin lyase-like"/>
    <property type="match status" value="2"/>
</dbReference>
<dbReference type="Proteomes" id="UP000309676">
    <property type="component" value="Unassembled WGS sequence"/>
</dbReference>
<sequence>MKRWMALTLCAAMMMGAIPSMSAADPARKALTDIQNHWAAEGIMRLQALGWVGGYEDGTFRPDRSVTRAEFIAVLIRALKLKPAGSFTVPFRDVPADYWATDEIAAGRSVGLLAGDPDGAFRPNDGMTRAEAASVLARAYLYPEDDQSGFAFRDVSQEHWAYESVMTLAGNGIVEGNSQGLFQPNRSVTRAEVAVMLLRTIDSNVRPASSVISGPPVLPNVYELIPRDWNIYSDGTHAKETTKGFNDALVWAHKAGYTVFKVPAGTYLISKPVKNTIGSDGYITMVPNMTFWADDNAVFQKEANDSESYTTLLVPYGANNVVIRGGTYRGDKDTHNYAVKDTYGPGTHEGGYGISIAGANNVTIDGVKAVHFTGDGAIVGGKPTLIQDIYETGFTSGNIDEAGNMLADPAAVRTKTAVTLDPAKKPMFATEKYFELSNPRNLPGMFDIYFYRADGSFLSRQTNVAMRQILSIPSEANHFHLVFRKASATDAYVEVWNRVQSDSVVIKNSEFAFNRRQGITVAGGNNVTIEGNKIHDIGGTAPMSGIDVEGGYGENGMLNTNIYIRKNEFYNNRLYDIILYDGRNAVVEGNRLGSSKAIGLAISDPFTGATVQNNTFVGSGISAAHDATFINNTMSDATAAFQGPNVVVDQLTLTDSVFTVTNKVKFGVQVSNLRMTNTKKGTSGITLYGEPIHMKNVSMKGESALRNLTGEIADGSIFDNLVIEGYNSTYGIDLPRGTYNNCKFTASGQGSGTISVNGEGTYALNKCEISVSGRALHVSGDGVGFTIRDSKIGINGSWGQALYVEQARNLLIEGNEIRAEHLAQPVNLIQFYKSGEKVNRNAVGNAVIKSNTIVTNNASKGVSTQDGGAGAPAFTVTDNVLVNATLDLKKADVQRNNELISGQ</sequence>
<evidence type="ECO:0000313" key="3">
    <source>
        <dbReference type="EMBL" id="TLS49413.1"/>
    </source>
</evidence>
<dbReference type="InterPro" id="IPR012334">
    <property type="entry name" value="Pectin_lyas_fold"/>
</dbReference>
<dbReference type="AlphaFoldDB" id="A0A5R9G9L0"/>
<evidence type="ECO:0000256" key="1">
    <source>
        <dbReference type="SAM" id="SignalP"/>
    </source>
</evidence>
<dbReference type="Pfam" id="PF13229">
    <property type="entry name" value="Beta_helix"/>
    <property type="match status" value="2"/>
</dbReference>
<gene>
    <name evidence="3" type="ORF">FE782_25175</name>
</gene>
<evidence type="ECO:0000313" key="4">
    <source>
        <dbReference type="Proteomes" id="UP000309676"/>
    </source>
</evidence>
<dbReference type="SMART" id="SM00710">
    <property type="entry name" value="PbH1"/>
    <property type="match status" value="10"/>
</dbReference>
<dbReference type="PANTHER" id="PTHR43308:SF5">
    <property type="entry name" value="S-LAYER PROTEIN _ PEPTIDOGLYCAN ENDO-BETA-N-ACETYLGLUCOSAMINIDASE"/>
    <property type="match status" value="1"/>
</dbReference>
<dbReference type="InterPro" id="IPR001119">
    <property type="entry name" value="SLH_dom"/>
</dbReference>
<feature type="domain" description="SLH" evidence="2">
    <location>
        <begin position="26"/>
        <end position="89"/>
    </location>
</feature>
<dbReference type="Gene3D" id="2.160.20.10">
    <property type="entry name" value="Single-stranded right-handed beta-helix, Pectin lyase-like"/>
    <property type="match status" value="3"/>
</dbReference>
<feature type="domain" description="SLH" evidence="2">
    <location>
        <begin position="148"/>
        <end position="211"/>
    </location>
</feature>
<dbReference type="PROSITE" id="PS51272">
    <property type="entry name" value="SLH"/>
    <property type="match status" value="3"/>
</dbReference>
<keyword evidence="4" id="KW-1185">Reference proteome</keyword>
<dbReference type="InterPro" id="IPR011050">
    <property type="entry name" value="Pectin_lyase_fold/virulence"/>
</dbReference>
<dbReference type="Pfam" id="PF00395">
    <property type="entry name" value="SLH"/>
    <property type="match status" value="3"/>
</dbReference>
<feature type="chain" id="PRO_5038808899" description="SLH domain-containing protein" evidence="1">
    <location>
        <begin position="24"/>
        <end position="903"/>
    </location>
</feature>
<feature type="domain" description="SLH" evidence="2">
    <location>
        <begin position="90"/>
        <end position="147"/>
    </location>
</feature>
<reference evidence="3 4" key="1">
    <citation type="submission" date="2019-05" db="EMBL/GenBank/DDBJ databases">
        <authorList>
            <person name="Narsing Rao M.P."/>
            <person name="Li W.J."/>
        </authorList>
    </citation>
    <scope>NUCLEOTIDE SEQUENCE [LARGE SCALE GENOMIC DNA]</scope>
    <source>
        <strain evidence="3 4">SYSU_K30003</strain>
    </source>
</reference>
<dbReference type="InterPro" id="IPR039448">
    <property type="entry name" value="Beta_helix"/>
</dbReference>
<proteinExistence type="predicted"/>
<dbReference type="EMBL" id="VCIW01000021">
    <property type="protein sequence ID" value="TLS49413.1"/>
    <property type="molecule type" value="Genomic_DNA"/>
</dbReference>
<keyword evidence="1" id="KW-0732">Signal</keyword>
<protein>
    <recommendedName>
        <fullName evidence="2">SLH domain-containing protein</fullName>
    </recommendedName>
</protein>
<comment type="caution">
    <text evidence="3">The sequence shown here is derived from an EMBL/GenBank/DDBJ whole genome shotgun (WGS) entry which is preliminary data.</text>
</comment>